<dbReference type="InterPro" id="IPR050204">
    <property type="entry name" value="AraC_XylS_family_regulators"/>
</dbReference>
<proteinExistence type="predicted"/>
<keyword evidence="2" id="KW-0238">DNA-binding</keyword>
<dbReference type="Proteomes" id="UP000307164">
    <property type="component" value="Unassembled WGS sequence"/>
</dbReference>
<dbReference type="PANTHER" id="PTHR46796:SF11">
    <property type="entry name" value="TRANSCRIPTIONAL REGULATOR-RELATED"/>
    <property type="match status" value="1"/>
</dbReference>
<dbReference type="InterPro" id="IPR003313">
    <property type="entry name" value="AraC-bd"/>
</dbReference>
<evidence type="ECO:0000313" key="5">
    <source>
        <dbReference type="EMBL" id="TMO67527.1"/>
    </source>
</evidence>
<evidence type="ECO:0000256" key="2">
    <source>
        <dbReference type="ARBA" id="ARBA00023125"/>
    </source>
</evidence>
<dbReference type="Pfam" id="PF12833">
    <property type="entry name" value="HTH_18"/>
    <property type="match status" value="1"/>
</dbReference>
<protein>
    <submittedName>
        <fullName evidence="5">AraC family transcriptional regulator</fullName>
    </submittedName>
</protein>
<evidence type="ECO:0000256" key="1">
    <source>
        <dbReference type="ARBA" id="ARBA00023015"/>
    </source>
</evidence>
<comment type="caution">
    <text evidence="5">The sequence shown here is derived from an EMBL/GenBank/DDBJ whole genome shotgun (WGS) entry which is preliminary data.</text>
</comment>
<dbReference type="AlphaFoldDB" id="A0A5S3V796"/>
<dbReference type="Gene3D" id="1.10.10.60">
    <property type="entry name" value="Homeodomain-like"/>
    <property type="match status" value="1"/>
</dbReference>
<dbReference type="RefSeq" id="WP_138592327.1">
    <property type="nucleotide sequence ID" value="NZ_PNBW01000062.1"/>
</dbReference>
<dbReference type="Proteomes" id="UP000307217">
    <property type="component" value="Unassembled WGS sequence"/>
</dbReference>
<keyword evidence="1" id="KW-0805">Transcription regulation</keyword>
<evidence type="ECO:0000256" key="3">
    <source>
        <dbReference type="ARBA" id="ARBA00023163"/>
    </source>
</evidence>
<dbReference type="EMBL" id="PNBW01000062">
    <property type="protein sequence ID" value="TMO73300.1"/>
    <property type="molecule type" value="Genomic_DNA"/>
</dbReference>
<dbReference type="SUPFAM" id="SSF51215">
    <property type="entry name" value="Regulatory protein AraC"/>
    <property type="match status" value="1"/>
</dbReference>
<dbReference type="GO" id="GO:0003700">
    <property type="term" value="F:DNA-binding transcription factor activity"/>
    <property type="evidence" value="ECO:0007669"/>
    <property type="project" value="InterPro"/>
</dbReference>
<keyword evidence="3" id="KW-0804">Transcription</keyword>
<keyword evidence="7" id="KW-1185">Reference proteome</keyword>
<gene>
    <name evidence="5" type="ORF">CWC19_13365</name>
    <name evidence="6" type="ORF">CWC20_13360</name>
</gene>
<dbReference type="InterPro" id="IPR018060">
    <property type="entry name" value="HTH_AraC"/>
</dbReference>
<dbReference type="InterPro" id="IPR009057">
    <property type="entry name" value="Homeodomain-like_sf"/>
</dbReference>
<evidence type="ECO:0000313" key="8">
    <source>
        <dbReference type="Proteomes" id="UP000307217"/>
    </source>
</evidence>
<dbReference type="GO" id="GO:0043565">
    <property type="term" value="F:sequence-specific DNA binding"/>
    <property type="evidence" value="ECO:0007669"/>
    <property type="project" value="InterPro"/>
</dbReference>
<reference evidence="5" key="3">
    <citation type="submission" date="2019-09" db="EMBL/GenBank/DDBJ databases">
        <title>Co-occurence of chitin degradation, pigmentation and bioactivity in marine Pseudoalteromonas.</title>
        <authorList>
            <person name="Sonnenschein E.C."/>
            <person name="Bech P.K."/>
        </authorList>
    </citation>
    <scope>NUCLEOTIDE SEQUENCE</scope>
    <source>
        <strain evidence="5">S3790</strain>
    </source>
</reference>
<dbReference type="SUPFAM" id="SSF46689">
    <property type="entry name" value="Homeodomain-like"/>
    <property type="match status" value="2"/>
</dbReference>
<evidence type="ECO:0000313" key="7">
    <source>
        <dbReference type="Proteomes" id="UP000307164"/>
    </source>
</evidence>
<dbReference type="InterPro" id="IPR037923">
    <property type="entry name" value="HTH-like"/>
</dbReference>
<sequence length="293" mass="32784">MASLTATSLILLAVTRYFCHCGHLRFVTRNSVIAISHHSSLFTGVNLINVQHSTLNFSKHLHSTYHIGLITQGTQSFNAKGKNVINGPGQLQLMDPGITHDGSSNELKVSSKIFSISVSAIHEFLDQKNTSLLTFSDNCIEDQSLYSIFSQLHTYMAAGYANTLWLESAFLSNLTLLATRYGHFTEPKVYCLGRSNLAKLNAFMHEHIAEKLTVSRLANECNLTDIQLLRQFKALTGITPFAWLLRIRLETALQLLHSGIRSTDVAMRVGFYDQAHFINAFKRAYGIKPSELY</sequence>
<dbReference type="PROSITE" id="PS01124">
    <property type="entry name" value="HTH_ARAC_FAMILY_2"/>
    <property type="match status" value="1"/>
</dbReference>
<name>A0A5S3V796_9GAMM</name>
<organism evidence="5 8">
    <name type="scientific">Pseudoalteromonas aurantia</name>
    <dbReference type="NCBI Taxonomy" id="43654"/>
    <lineage>
        <taxon>Bacteria</taxon>
        <taxon>Pseudomonadati</taxon>
        <taxon>Pseudomonadota</taxon>
        <taxon>Gammaproteobacteria</taxon>
        <taxon>Alteromonadales</taxon>
        <taxon>Pseudoalteromonadaceae</taxon>
        <taxon>Pseudoalteromonas</taxon>
    </lineage>
</organism>
<reference evidence="7 8" key="1">
    <citation type="submission" date="2018-01" db="EMBL/GenBank/DDBJ databases">
        <authorList>
            <person name="Paulsen S."/>
            <person name="Gram L.K."/>
        </authorList>
    </citation>
    <scope>NUCLEOTIDE SEQUENCE [LARGE SCALE GENOMIC DNA]</scope>
    <source>
        <strain evidence="5 8">S3790</strain>
        <strain evidence="6 7">S3895</strain>
    </source>
</reference>
<dbReference type="EMBL" id="PNBX01000055">
    <property type="protein sequence ID" value="TMO67527.1"/>
    <property type="molecule type" value="Genomic_DNA"/>
</dbReference>
<dbReference type="Pfam" id="PF02311">
    <property type="entry name" value="AraC_binding"/>
    <property type="match status" value="1"/>
</dbReference>
<accession>A0A5S3V796</accession>
<evidence type="ECO:0000313" key="6">
    <source>
        <dbReference type="EMBL" id="TMO73300.1"/>
    </source>
</evidence>
<dbReference type="PANTHER" id="PTHR46796">
    <property type="entry name" value="HTH-TYPE TRANSCRIPTIONAL ACTIVATOR RHAS-RELATED"/>
    <property type="match status" value="1"/>
</dbReference>
<reference evidence="7 8" key="2">
    <citation type="submission" date="2019-06" db="EMBL/GenBank/DDBJ databases">
        <title>Co-occurence of chitin degradation, pigmentation and bioactivity in marine Pseudoalteromonas.</title>
        <authorList>
            <person name="Sonnenschein E.C."/>
            <person name="Bech P.K."/>
        </authorList>
    </citation>
    <scope>NUCLEOTIDE SEQUENCE [LARGE SCALE GENOMIC DNA]</scope>
    <source>
        <strain evidence="8">S3790</strain>
        <strain evidence="6 7">S3895</strain>
    </source>
</reference>
<evidence type="ECO:0000259" key="4">
    <source>
        <dbReference type="PROSITE" id="PS01124"/>
    </source>
</evidence>
<dbReference type="OrthoDB" id="9809338at2"/>
<feature type="domain" description="HTH araC/xylS-type" evidence="4">
    <location>
        <begin position="198"/>
        <end position="293"/>
    </location>
</feature>
<dbReference type="SMART" id="SM00342">
    <property type="entry name" value="HTH_ARAC"/>
    <property type="match status" value="1"/>
</dbReference>